<evidence type="ECO:0000256" key="5">
    <source>
        <dbReference type="SAM" id="Phobius"/>
    </source>
</evidence>
<name>A0ABN1JIU6_9BURK</name>
<comment type="subcellular location">
    <subcellularLocation>
        <location evidence="1">Membrane</location>
        <topology evidence="1">Multi-pass membrane protein</topology>
    </subcellularLocation>
</comment>
<dbReference type="InterPro" id="IPR052951">
    <property type="entry name" value="Tellurite_res_ion_channel"/>
</dbReference>
<protein>
    <submittedName>
        <fullName evidence="6">SLAC1 anion channel family protein</fullName>
    </submittedName>
</protein>
<proteinExistence type="predicted"/>
<dbReference type="Gene3D" id="1.50.10.150">
    <property type="entry name" value="Voltage-dependent anion channel"/>
    <property type="match status" value="1"/>
</dbReference>
<evidence type="ECO:0000313" key="7">
    <source>
        <dbReference type="Proteomes" id="UP001500279"/>
    </source>
</evidence>
<dbReference type="InterPro" id="IPR004695">
    <property type="entry name" value="SLAC1/Mae1/Ssu1/TehA"/>
</dbReference>
<feature type="transmembrane region" description="Helical" evidence="5">
    <location>
        <begin position="173"/>
        <end position="195"/>
    </location>
</feature>
<dbReference type="Proteomes" id="UP001500279">
    <property type="component" value="Unassembled WGS sequence"/>
</dbReference>
<feature type="transmembrane region" description="Helical" evidence="5">
    <location>
        <begin position="89"/>
        <end position="107"/>
    </location>
</feature>
<dbReference type="EMBL" id="BAAAEW010000003">
    <property type="protein sequence ID" value="GAA0740764.1"/>
    <property type="molecule type" value="Genomic_DNA"/>
</dbReference>
<feature type="transmembrane region" description="Helical" evidence="5">
    <location>
        <begin position="266"/>
        <end position="286"/>
    </location>
</feature>
<keyword evidence="7" id="KW-1185">Reference proteome</keyword>
<dbReference type="CDD" id="cd09323">
    <property type="entry name" value="TDT_SLAC1_like"/>
    <property type="match status" value="1"/>
</dbReference>
<feature type="transmembrane region" description="Helical" evidence="5">
    <location>
        <begin position="113"/>
        <end position="135"/>
    </location>
</feature>
<evidence type="ECO:0000256" key="3">
    <source>
        <dbReference type="ARBA" id="ARBA00022989"/>
    </source>
</evidence>
<comment type="caution">
    <text evidence="6">The sequence shown here is derived from an EMBL/GenBank/DDBJ whole genome shotgun (WGS) entry which is preliminary data.</text>
</comment>
<gene>
    <name evidence="6" type="ORF">GCM10009107_02690</name>
</gene>
<dbReference type="RefSeq" id="WP_170200852.1">
    <property type="nucleotide sequence ID" value="NZ_BAAAEW010000003.1"/>
</dbReference>
<feature type="transmembrane region" description="Helical" evidence="5">
    <location>
        <begin position="147"/>
        <end position="167"/>
    </location>
</feature>
<feature type="transmembrane region" description="Helical" evidence="5">
    <location>
        <begin position="21"/>
        <end position="43"/>
    </location>
</feature>
<dbReference type="PANTHER" id="PTHR37955:SF1">
    <property type="entry name" value="DEP DOMAIN-CONTAINING PROTEIN"/>
    <property type="match status" value="1"/>
</dbReference>
<feature type="transmembrane region" description="Helical" evidence="5">
    <location>
        <begin position="292"/>
        <end position="312"/>
    </location>
</feature>
<evidence type="ECO:0000256" key="4">
    <source>
        <dbReference type="ARBA" id="ARBA00023136"/>
    </source>
</evidence>
<dbReference type="PANTHER" id="PTHR37955">
    <property type="entry name" value="TELLURITE RESISTANCE PROTEIN TEHA"/>
    <property type="match status" value="1"/>
</dbReference>
<feature type="transmembrane region" description="Helical" evidence="5">
    <location>
        <begin position="230"/>
        <end position="254"/>
    </location>
</feature>
<dbReference type="Pfam" id="PF03595">
    <property type="entry name" value="SLAC1"/>
    <property type="match status" value="1"/>
</dbReference>
<dbReference type="InterPro" id="IPR038665">
    <property type="entry name" value="Voltage-dep_anion_channel_sf"/>
</dbReference>
<evidence type="ECO:0000256" key="2">
    <source>
        <dbReference type="ARBA" id="ARBA00022692"/>
    </source>
</evidence>
<evidence type="ECO:0000256" key="1">
    <source>
        <dbReference type="ARBA" id="ARBA00004141"/>
    </source>
</evidence>
<feature type="transmembrane region" description="Helical" evidence="5">
    <location>
        <begin position="207"/>
        <end position="224"/>
    </location>
</feature>
<feature type="transmembrane region" description="Helical" evidence="5">
    <location>
        <begin position="49"/>
        <end position="68"/>
    </location>
</feature>
<reference evidence="6 7" key="1">
    <citation type="journal article" date="2019" name="Int. J. Syst. Evol. Microbiol.">
        <title>The Global Catalogue of Microorganisms (GCM) 10K type strain sequencing project: providing services to taxonomists for standard genome sequencing and annotation.</title>
        <authorList>
            <consortium name="The Broad Institute Genomics Platform"/>
            <consortium name="The Broad Institute Genome Sequencing Center for Infectious Disease"/>
            <person name="Wu L."/>
            <person name="Ma J."/>
        </authorList>
    </citation>
    <scope>NUCLEOTIDE SEQUENCE [LARGE SCALE GENOMIC DNA]</scope>
    <source>
        <strain evidence="6 7">JCM 15503</strain>
    </source>
</reference>
<keyword evidence="3 5" id="KW-1133">Transmembrane helix</keyword>
<organism evidence="6 7">
    <name type="scientific">Ideonella azotifigens</name>
    <dbReference type="NCBI Taxonomy" id="513160"/>
    <lineage>
        <taxon>Bacteria</taxon>
        <taxon>Pseudomonadati</taxon>
        <taxon>Pseudomonadota</taxon>
        <taxon>Betaproteobacteria</taxon>
        <taxon>Burkholderiales</taxon>
        <taxon>Sphaerotilaceae</taxon>
        <taxon>Ideonella</taxon>
    </lineage>
</organism>
<evidence type="ECO:0000313" key="6">
    <source>
        <dbReference type="EMBL" id="GAA0740764.1"/>
    </source>
</evidence>
<keyword evidence="4 5" id="KW-0472">Membrane</keyword>
<keyword evidence="2 5" id="KW-0812">Transmembrane</keyword>
<accession>A0ABN1JIU6</accession>
<sequence length="327" mass="35158">MTTTALPTVQPLLARQSVANFAWVMGLGGLANAYAGAHAVFGLPLWCSQVLLGLSCALFALLVVTHVAKALLHFDAVRAEFNHAVRSSFFPAASVATVVVAIGLRPYNEPLARALWCLGAAAHFALALTLIRRWLLAAQDESVMTPAWFIPVVGNILLPVGGAPLGFVHASWFFFSVGLVLWLVFFTIAMHRVLFFAPMSERSIPTLFILLAPPSIGFAAYTALEATQVGQVGLLATVLYNLALFIAILLATLVPRITHGPFFLSWWAMTFPLDGWAGACLAYHRLQPGPATGAVAAVALGCATLMVLWMTLRTLLYILQGKAFLED</sequence>